<keyword evidence="3 5" id="KW-1133">Transmembrane helix</keyword>
<gene>
    <name evidence="7" type="ORF">MEUPH1_LOCUS8686</name>
</gene>
<feature type="transmembrane region" description="Helical" evidence="5">
    <location>
        <begin position="252"/>
        <end position="268"/>
    </location>
</feature>
<keyword evidence="4 5" id="KW-0472">Membrane</keyword>
<comment type="subcellular location">
    <subcellularLocation>
        <location evidence="1">Membrane</location>
        <topology evidence="1">Multi-pass membrane protein</topology>
    </subcellularLocation>
</comment>
<dbReference type="PANTHER" id="PTHR46953">
    <property type="entry name" value="G-PROTEIN COUPLED RECEPTOR MTH-LIKE 1-RELATED"/>
    <property type="match status" value="1"/>
</dbReference>
<comment type="caution">
    <text evidence="7">The sequence shown here is derived from an EMBL/GenBank/DDBJ whole genome shotgun (WGS) entry which is preliminary data.</text>
</comment>
<dbReference type="PROSITE" id="PS50261">
    <property type="entry name" value="G_PROTEIN_RECEP_F2_4"/>
    <property type="match status" value="1"/>
</dbReference>
<reference evidence="7 8" key="1">
    <citation type="submission" date="2023-01" db="EMBL/GenBank/DDBJ databases">
        <authorList>
            <person name="Whitehead M."/>
        </authorList>
    </citation>
    <scope>NUCLEOTIDE SEQUENCE [LARGE SCALE GENOMIC DNA]</scope>
</reference>
<dbReference type="GO" id="GO:0016020">
    <property type="term" value="C:membrane"/>
    <property type="evidence" value="ECO:0007669"/>
    <property type="project" value="UniProtKB-SubCell"/>
</dbReference>
<feature type="transmembrane region" description="Helical" evidence="5">
    <location>
        <begin position="6"/>
        <end position="23"/>
    </location>
</feature>
<keyword evidence="2 5" id="KW-0812">Transmembrane</keyword>
<dbReference type="PANTHER" id="PTHR46953:SF1">
    <property type="entry name" value="G-PROTEIN COUPLED RECEPTOR MTH-LIKE 1-RELATED"/>
    <property type="match status" value="1"/>
</dbReference>
<name>A0AAV0W9B0_9HEMI</name>
<evidence type="ECO:0000256" key="5">
    <source>
        <dbReference type="SAM" id="Phobius"/>
    </source>
</evidence>
<feature type="transmembrane region" description="Helical" evidence="5">
    <location>
        <begin position="223"/>
        <end position="246"/>
    </location>
</feature>
<evidence type="ECO:0000259" key="6">
    <source>
        <dbReference type="PROSITE" id="PS50261"/>
    </source>
</evidence>
<evidence type="ECO:0000256" key="4">
    <source>
        <dbReference type="ARBA" id="ARBA00023136"/>
    </source>
</evidence>
<dbReference type="EMBL" id="CARXXK010000002">
    <property type="protein sequence ID" value="CAI6352444.1"/>
    <property type="molecule type" value="Genomic_DNA"/>
</dbReference>
<evidence type="ECO:0000256" key="1">
    <source>
        <dbReference type="ARBA" id="ARBA00004141"/>
    </source>
</evidence>
<evidence type="ECO:0000313" key="8">
    <source>
        <dbReference type="Proteomes" id="UP001160148"/>
    </source>
</evidence>
<proteinExistence type="predicted"/>
<organism evidence="7 8">
    <name type="scientific">Macrosiphum euphorbiae</name>
    <name type="common">potato aphid</name>
    <dbReference type="NCBI Taxonomy" id="13131"/>
    <lineage>
        <taxon>Eukaryota</taxon>
        <taxon>Metazoa</taxon>
        <taxon>Ecdysozoa</taxon>
        <taxon>Arthropoda</taxon>
        <taxon>Hexapoda</taxon>
        <taxon>Insecta</taxon>
        <taxon>Pterygota</taxon>
        <taxon>Neoptera</taxon>
        <taxon>Paraneoptera</taxon>
        <taxon>Hemiptera</taxon>
        <taxon>Sternorrhyncha</taxon>
        <taxon>Aphidomorpha</taxon>
        <taxon>Aphidoidea</taxon>
        <taxon>Aphididae</taxon>
        <taxon>Macrosiphini</taxon>
        <taxon>Macrosiphum</taxon>
    </lineage>
</organism>
<feature type="transmembrane region" description="Helical" evidence="5">
    <location>
        <begin position="35"/>
        <end position="54"/>
    </location>
</feature>
<keyword evidence="8" id="KW-1185">Reference proteome</keyword>
<feature type="transmembrane region" description="Helical" evidence="5">
    <location>
        <begin position="107"/>
        <end position="132"/>
    </location>
</feature>
<dbReference type="Proteomes" id="UP001160148">
    <property type="component" value="Unassembled WGS sequence"/>
</dbReference>
<dbReference type="InterPro" id="IPR052808">
    <property type="entry name" value="GPCR_Mth-like"/>
</dbReference>
<dbReference type="CDD" id="cd15039">
    <property type="entry name" value="7tmB3_Methuselah-like"/>
    <property type="match status" value="1"/>
</dbReference>
<feature type="transmembrane region" description="Helical" evidence="5">
    <location>
        <begin position="163"/>
        <end position="186"/>
    </location>
</feature>
<feature type="transmembrane region" description="Helical" evidence="5">
    <location>
        <begin position="74"/>
        <end position="95"/>
    </location>
</feature>
<dbReference type="Gene3D" id="1.20.1070.10">
    <property type="entry name" value="Rhodopsin 7-helix transmembrane proteins"/>
    <property type="match status" value="1"/>
</dbReference>
<dbReference type="GO" id="GO:0007166">
    <property type="term" value="P:cell surface receptor signaling pathway"/>
    <property type="evidence" value="ECO:0007669"/>
    <property type="project" value="InterPro"/>
</dbReference>
<feature type="domain" description="G-protein coupled receptors family 2 profile 2" evidence="6">
    <location>
        <begin position="1"/>
        <end position="269"/>
    </location>
</feature>
<dbReference type="GO" id="GO:0004888">
    <property type="term" value="F:transmembrane signaling receptor activity"/>
    <property type="evidence" value="ECO:0007669"/>
    <property type="project" value="InterPro"/>
</dbReference>
<evidence type="ECO:0000313" key="7">
    <source>
        <dbReference type="EMBL" id="CAI6352444.1"/>
    </source>
</evidence>
<evidence type="ECO:0000256" key="2">
    <source>
        <dbReference type="ARBA" id="ARBA00022692"/>
    </source>
</evidence>
<dbReference type="AlphaFoldDB" id="A0AAV0W9B0"/>
<accession>A0AAV0W9B0</accession>
<sequence>MRLVFATSFMPSVVCLALTLLVYSTLPYLRNVHGYYVMCYVACQFVSYFCHAIQAMTIDDINSPLCIPFGYFTLFTYLTSYCWVNVICFDIYWMLRYNNSINRNTSISVSTVMCHIYCWGFSIVWVCTGYLFQHSQHKTLLKLAPDIGYRSCWFFEYNGNGILIFYLIPSCVMLTVNLILFFLITIHSSRIKSELNEFQQTDSPKIEIFFVYKSEKLEMSIKLFLLMGIPYLLRTLQIIFRIHWIIFDFFRIINRLHGVLIFIIFVAKRKVILDLRNKFRGSMNQSEST</sequence>
<protein>
    <recommendedName>
        <fullName evidence="6">G-protein coupled receptors family 2 profile 2 domain-containing protein</fullName>
    </recommendedName>
</protein>
<dbReference type="InterPro" id="IPR017981">
    <property type="entry name" value="GPCR_2-like_7TM"/>
</dbReference>
<evidence type="ECO:0000256" key="3">
    <source>
        <dbReference type="ARBA" id="ARBA00022989"/>
    </source>
</evidence>